<dbReference type="InterPro" id="IPR036589">
    <property type="entry name" value="HCY_dom_sf"/>
</dbReference>
<dbReference type="GO" id="GO:0032259">
    <property type="term" value="P:methylation"/>
    <property type="evidence" value="ECO:0007669"/>
    <property type="project" value="UniProtKB-KW"/>
</dbReference>
<evidence type="ECO:0000256" key="8">
    <source>
        <dbReference type="ARBA" id="ARBA00022603"/>
    </source>
</evidence>
<gene>
    <name evidence="30" type="primary">metH_2</name>
    <name evidence="30" type="ORF">SCARR_02365</name>
</gene>
<feature type="binding site" evidence="23">
    <location>
        <position position="957"/>
    </location>
    <ligand>
        <name>S-adenosyl-L-methionine</name>
        <dbReference type="ChEBI" id="CHEBI:59789"/>
    </ligand>
</feature>
<evidence type="ECO:0000256" key="4">
    <source>
        <dbReference type="ARBA" id="ARBA00005178"/>
    </source>
</evidence>
<feature type="binding site" evidence="23">
    <location>
        <begin position="1196"/>
        <end position="1197"/>
    </location>
    <ligand>
        <name>S-adenosyl-L-methionine</name>
        <dbReference type="ChEBI" id="CHEBI:59789"/>
    </ligand>
</feature>
<dbReference type="InterPro" id="IPR000489">
    <property type="entry name" value="Pterin-binding_dom"/>
</dbReference>
<feature type="binding site" evidence="23">
    <location>
        <position position="816"/>
    </location>
    <ligand>
        <name>methylcob(III)alamin</name>
        <dbReference type="ChEBI" id="CHEBI:28115"/>
    </ligand>
</feature>
<evidence type="ECO:0000256" key="16">
    <source>
        <dbReference type="ARBA" id="ARBA00023167"/>
    </source>
</evidence>
<keyword evidence="31" id="KW-1185">Reference proteome</keyword>
<dbReference type="InterPro" id="IPR036724">
    <property type="entry name" value="Cobalamin-bd_sf"/>
</dbReference>
<feature type="binding site" evidence="23">
    <location>
        <position position="704"/>
    </location>
    <ligand>
        <name>methylcob(III)alamin</name>
        <dbReference type="ChEBI" id="CHEBI:28115"/>
    </ligand>
</feature>
<keyword evidence="16 21" id="KW-0486">Methionine biosynthesis</keyword>
<evidence type="ECO:0000256" key="18">
    <source>
        <dbReference type="ARBA" id="ARBA00025552"/>
    </source>
</evidence>
<dbReference type="GO" id="GO:0008270">
    <property type="term" value="F:zinc ion binding"/>
    <property type="evidence" value="ECO:0007669"/>
    <property type="project" value="UniProtKB-UniRule"/>
</dbReference>
<dbReference type="FunFam" id="3.20.20.20:FF:000002">
    <property type="entry name" value="Methionine synthase"/>
    <property type="match status" value="1"/>
</dbReference>
<dbReference type="GO" id="GO:0050667">
    <property type="term" value="P:homocysteine metabolic process"/>
    <property type="evidence" value="ECO:0007669"/>
    <property type="project" value="TreeGrafter"/>
</dbReference>
<dbReference type="AlphaFoldDB" id="A0A6C2UK99"/>
<dbReference type="Gene3D" id="3.10.196.10">
    <property type="entry name" value="Vitamin B12-dependent methionine synthase, activation domain"/>
    <property type="match status" value="1"/>
</dbReference>
<feature type="binding site" evidence="22 24">
    <location>
        <position position="257"/>
    </location>
    <ligand>
        <name>Zn(2+)</name>
        <dbReference type="ChEBI" id="CHEBI:29105"/>
    </ligand>
</feature>
<dbReference type="InterPro" id="IPR011005">
    <property type="entry name" value="Dihydropteroate_synth-like_sf"/>
</dbReference>
<dbReference type="CDD" id="cd02069">
    <property type="entry name" value="methionine_synthase_B12_BD"/>
    <property type="match status" value="1"/>
</dbReference>
<evidence type="ECO:0000256" key="5">
    <source>
        <dbReference type="ARBA" id="ARBA00010398"/>
    </source>
</evidence>
<keyword evidence="14" id="KW-0677">Repeat</keyword>
<keyword evidence="13 21" id="KW-0479">Metal-binding</keyword>
<evidence type="ECO:0000259" key="25">
    <source>
        <dbReference type="PROSITE" id="PS50970"/>
    </source>
</evidence>
<dbReference type="SUPFAM" id="SSF82282">
    <property type="entry name" value="Homocysteine S-methyltransferase"/>
    <property type="match status" value="1"/>
</dbReference>
<evidence type="ECO:0000256" key="22">
    <source>
        <dbReference type="PIRSR" id="PIRSR000381-1"/>
    </source>
</evidence>
<feature type="binding site" evidence="23">
    <location>
        <position position="820"/>
    </location>
    <ligand>
        <name>methylcob(III)alamin</name>
        <dbReference type="ChEBI" id="CHEBI:28115"/>
    </ligand>
</feature>
<comment type="pathway">
    <text evidence="4 21">Amino-acid biosynthesis; L-methionine biosynthesis via de novo pathway; L-methionine from L-homocysteine (MetH route): step 1/1.</text>
</comment>
<feature type="binding site" evidence="23">
    <location>
        <position position="1141"/>
    </location>
    <ligand>
        <name>S-adenosyl-L-methionine</name>
        <dbReference type="ChEBI" id="CHEBI:59789"/>
    </ligand>
</feature>
<evidence type="ECO:0000256" key="23">
    <source>
        <dbReference type="PIRSR" id="PIRSR000381-2"/>
    </source>
</evidence>
<keyword evidence="8 21" id="KW-0489">Methyltransferase</keyword>
<feature type="binding site" evidence="23">
    <location>
        <begin position="768"/>
        <end position="772"/>
    </location>
    <ligand>
        <name>methylcob(III)alamin</name>
        <dbReference type="ChEBI" id="CHEBI:28115"/>
    </ligand>
</feature>
<dbReference type="GO" id="GO:0008705">
    <property type="term" value="F:methionine synthase activity"/>
    <property type="evidence" value="ECO:0007669"/>
    <property type="project" value="UniProtKB-UniRule"/>
</dbReference>
<name>A0A6C2UK99_9BACT</name>
<dbReference type="InterPro" id="IPR036594">
    <property type="entry name" value="Meth_synthase_dom"/>
</dbReference>
<evidence type="ECO:0000256" key="6">
    <source>
        <dbReference type="ARBA" id="ARBA00012032"/>
    </source>
</evidence>
<dbReference type="FunFam" id="1.10.1240.10:FF:000001">
    <property type="entry name" value="Methionine synthase"/>
    <property type="match status" value="1"/>
</dbReference>
<accession>A0A6C2UK99</accession>
<dbReference type="InterPro" id="IPR006158">
    <property type="entry name" value="Cobalamin-bd"/>
</dbReference>
<reference evidence="30 31" key="1">
    <citation type="submission" date="2019-04" db="EMBL/GenBank/DDBJ databases">
        <authorList>
            <person name="Van Vliet M D."/>
        </authorList>
    </citation>
    <scope>NUCLEOTIDE SEQUENCE [LARGE SCALE GENOMIC DNA]</scope>
    <source>
        <strain evidence="30 31">F21</strain>
    </source>
</reference>
<dbReference type="PROSITE" id="PS50974">
    <property type="entry name" value="ADOMET_ACTIVATION"/>
    <property type="match status" value="1"/>
</dbReference>
<evidence type="ECO:0000259" key="28">
    <source>
        <dbReference type="PROSITE" id="PS51332"/>
    </source>
</evidence>
<evidence type="ECO:0000256" key="3">
    <source>
        <dbReference type="ARBA" id="ARBA00001956"/>
    </source>
</evidence>
<keyword evidence="11 21" id="KW-0808">Transferase</keyword>
<dbReference type="Gene3D" id="3.20.20.330">
    <property type="entry name" value="Homocysteine-binding-like domain"/>
    <property type="match status" value="1"/>
</dbReference>
<dbReference type="CDD" id="cd00740">
    <property type="entry name" value="MeTr"/>
    <property type="match status" value="1"/>
</dbReference>
<dbReference type="GO" id="GO:0005829">
    <property type="term" value="C:cytosol"/>
    <property type="evidence" value="ECO:0007669"/>
    <property type="project" value="TreeGrafter"/>
</dbReference>
<dbReference type="GO" id="GO:0031419">
    <property type="term" value="F:cobalamin binding"/>
    <property type="evidence" value="ECO:0007669"/>
    <property type="project" value="UniProtKB-UniRule"/>
</dbReference>
<dbReference type="GO" id="GO:0046653">
    <property type="term" value="P:tetrahydrofolate metabolic process"/>
    <property type="evidence" value="ECO:0007669"/>
    <property type="project" value="TreeGrafter"/>
</dbReference>
<dbReference type="SUPFAM" id="SSF47644">
    <property type="entry name" value="Methionine synthase domain"/>
    <property type="match status" value="1"/>
</dbReference>
<dbReference type="SUPFAM" id="SSF56507">
    <property type="entry name" value="Methionine synthase activation domain-like"/>
    <property type="match status" value="1"/>
</dbReference>
<keyword evidence="9 21" id="KW-0028">Amino-acid biosynthesis</keyword>
<dbReference type="Pfam" id="PF02310">
    <property type="entry name" value="B12-binding"/>
    <property type="match status" value="1"/>
</dbReference>
<evidence type="ECO:0000313" key="30">
    <source>
        <dbReference type="EMBL" id="VGO20303.1"/>
    </source>
</evidence>
<evidence type="ECO:0000256" key="19">
    <source>
        <dbReference type="ARBA" id="ARBA00031040"/>
    </source>
</evidence>
<dbReference type="Gene3D" id="3.40.50.280">
    <property type="entry name" value="Cobalamin-binding domain"/>
    <property type="match status" value="1"/>
</dbReference>
<feature type="binding site" evidence="22 24">
    <location>
        <position position="321"/>
    </location>
    <ligand>
        <name>Zn(2+)</name>
        <dbReference type="ChEBI" id="CHEBI:29105"/>
    </ligand>
</feature>
<comment type="catalytic activity">
    <reaction evidence="1 21">
        <text>(6S)-5-methyl-5,6,7,8-tetrahydrofolate + L-homocysteine = (6S)-5,6,7,8-tetrahydrofolate + L-methionine</text>
        <dbReference type="Rhea" id="RHEA:11172"/>
        <dbReference type="ChEBI" id="CHEBI:18608"/>
        <dbReference type="ChEBI" id="CHEBI:57453"/>
        <dbReference type="ChEBI" id="CHEBI:57844"/>
        <dbReference type="ChEBI" id="CHEBI:58199"/>
        <dbReference type="EC" id="2.1.1.13"/>
    </reaction>
</comment>
<dbReference type="Proteomes" id="UP000346198">
    <property type="component" value="Unassembled WGS sequence"/>
</dbReference>
<dbReference type="PROSITE" id="PS51332">
    <property type="entry name" value="B12_BINDING"/>
    <property type="match status" value="1"/>
</dbReference>
<evidence type="ECO:0000259" key="29">
    <source>
        <dbReference type="PROSITE" id="PS51337"/>
    </source>
</evidence>
<dbReference type="SUPFAM" id="SSF51717">
    <property type="entry name" value="Dihydropteroate synthetase-like"/>
    <property type="match status" value="1"/>
</dbReference>
<dbReference type="InterPro" id="IPR003726">
    <property type="entry name" value="HCY_dom"/>
</dbReference>
<dbReference type="SMART" id="SM01018">
    <property type="entry name" value="B12-binding_2"/>
    <property type="match status" value="1"/>
</dbReference>
<evidence type="ECO:0000313" key="31">
    <source>
        <dbReference type="Proteomes" id="UP000346198"/>
    </source>
</evidence>
<dbReference type="InterPro" id="IPR037010">
    <property type="entry name" value="VitB12-dep_Met_synth_activ_sf"/>
</dbReference>
<organism evidence="30 31">
    <name type="scientific">Pontiella sulfatireligans</name>
    <dbReference type="NCBI Taxonomy" id="2750658"/>
    <lineage>
        <taxon>Bacteria</taxon>
        <taxon>Pseudomonadati</taxon>
        <taxon>Kiritimatiellota</taxon>
        <taxon>Kiritimatiellia</taxon>
        <taxon>Kiritimatiellales</taxon>
        <taxon>Pontiellaceae</taxon>
        <taxon>Pontiella</taxon>
    </lineage>
</organism>
<evidence type="ECO:0000256" key="21">
    <source>
        <dbReference type="PIRNR" id="PIRNR000381"/>
    </source>
</evidence>
<comment type="domain">
    <text evidence="21">Modular enzyme with four functionally distinct domains. The isolated Hcy-binding domain catalyzes methyl transfer from free methylcobalamin to homocysteine. The Hcy-binding domain in association with the pterin-binding domain catalyzes the methylation of cob(I)alamin by methyltetrahydrofolate and the methylation of homocysteine. The B12-binding domain binds the cofactor. The AdoMet activation domain binds S-adenosyl-L-methionine. Under aerobic conditions cob(I)alamin can be converted to inactive cob(II)alamin. Reductive methylation by S-adenosyl-L-methionine and flavodoxin regenerates methylcobalamin.</text>
</comment>
<feature type="binding site" description="axial binding residue" evidence="22">
    <location>
        <position position="771"/>
    </location>
    <ligand>
        <name>methylcob(III)alamin</name>
        <dbReference type="ChEBI" id="CHEBI:28115"/>
    </ligand>
    <ligandPart>
        <name>Co</name>
        <dbReference type="ChEBI" id="CHEBI:27638"/>
    </ligandPart>
</feature>
<evidence type="ECO:0000259" key="27">
    <source>
        <dbReference type="PROSITE" id="PS50974"/>
    </source>
</evidence>
<evidence type="ECO:0000256" key="20">
    <source>
        <dbReference type="NCBIfam" id="TIGR02082"/>
    </source>
</evidence>
<evidence type="ECO:0000256" key="10">
    <source>
        <dbReference type="ARBA" id="ARBA00022628"/>
    </source>
</evidence>
<evidence type="ECO:0000256" key="9">
    <source>
        <dbReference type="ARBA" id="ARBA00022605"/>
    </source>
</evidence>
<dbReference type="Pfam" id="PF02607">
    <property type="entry name" value="B12-binding_2"/>
    <property type="match status" value="1"/>
</dbReference>
<dbReference type="PIRSF" id="PIRSF000381">
    <property type="entry name" value="MetH"/>
    <property type="match status" value="1"/>
</dbReference>
<dbReference type="Gene3D" id="1.10.288.10">
    <property type="entry name" value="Cobalamin-dependent Methionine Synthase, domain 2"/>
    <property type="match status" value="1"/>
</dbReference>
<dbReference type="InterPro" id="IPR004223">
    <property type="entry name" value="VitB12-dep_Met_synth_activ_dom"/>
</dbReference>
<feature type="domain" description="B12-binding" evidence="28">
    <location>
        <begin position="758"/>
        <end position="893"/>
    </location>
</feature>
<dbReference type="PROSITE" id="PS50970">
    <property type="entry name" value="HCY"/>
    <property type="match status" value="1"/>
</dbReference>
<feature type="domain" description="AdoMet activation" evidence="27">
    <location>
        <begin position="907"/>
        <end position="1233"/>
    </location>
</feature>
<evidence type="ECO:0000256" key="12">
    <source>
        <dbReference type="ARBA" id="ARBA00022691"/>
    </source>
</evidence>
<keyword evidence="15 21" id="KW-0862">Zinc</keyword>
<evidence type="ECO:0000256" key="13">
    <source>
        <dbReference type="ARBA" id="ARBA00022723"/>
    </source>
</evidence>
<evidence type="ECO:0000256" key="15">
    <source>
        <dbReference type="ARBA" id="ARBA00022833"/>
    </source>
</evidence>
<evidence type="ECO:0000256" key="1">
    <source>
        <dbReference type="ARBA" id="ARBA00001700"/>
    </source>
</evidence>
<comment type="cofactor">
    <cofactor evidence="3 21 22">
        <name>methylcob(III)alamin</name>
        <dbReference type="ChEBI" id="CHEBI:28115"/>
    </cofactor>
</comment>
<evidence type="ECO:0000256" key="11">
    <source>
        <dbReference type="ARBA" id="ARBA00022679"/>
    </source>
</evidence>
<feature type="domain" description="Hcy-binding" evidence="25">
    <location>
        <begin position="15"/>
        <end position="335"/>
    </location>
</feature>
<evidence type="ECO:0000256" key="24">
    <source>
        <dbReference type="PROSITE-ProRule" id="PRU00333"/>
    </source>
</evidence>
<dbReference type="Gene3D" id="1.10.1240.10">
    <property type="entry name" value="Methionine synthase domain"/>
    <property type="match status" value="1"/>
</dbReference>
<evidence type="ECO:0000259" key="26">
    <source>
        <dbReference type="PROSITE" id="PS50972"/>
    </source>
</evidence>
<comment type="similarity">
    <text evidence="5">Belongs to the vitamin-B12 dependent methionine synthase family.</text>
</comment>
<evidence type="ECO:0000256" key="17">
    <source>
        <dbReference type="ARBA" id="ARBA00023285"/>
    </source>
</evidence>
<dbReference type="InterPro" id="IPR011822">
    <property type="entry name" value="MetH"/>
</dbReference>
<dbReference type="PANTHER" id="PTHR45833">
    <property type="entry name" value="METHIONINE SYNTHASE"/>
    <property type="match status" value="1"/>
</dbReference>
<dbReference type="Pfam" id="PF02965">
    <property type="entry name" value="Met_synt_B12"/>
    <property type="match status" value="1"/>
</dbReference>
<dbReference type="SUPFAM" id="SSF52242">
    <property type="entry name" value="Cobalamin (vitamin B12)-binding domain"/>
    <property type="match status" value="1"/>
</dbReference>
<feature type="domain" description="Pterin-binding" evidence="26">
    <location>
        <begin position="366"/>
        <end position="627"/>
    </location>
</feature>
<dbReference type="RefSeq" id="WP_136061735.1">
    <property type="nucleotide sequence ID" value="NZ_CAAHFH010000001.1"/>
</dbReference>
<evidence type="ECO:0000256" key="7">
    <source>
        <dbReference type="ARBA" id="ARBA00013998"/>
    </source>
</evidence>
<feature type="binding site" evidence="23">
    <location>
        <position position="872"/>
    </location>
    <ligand>
        <name>methylcob(III)alamin</name>
        <dbReference type="ChEBI" id="CHEBI:28115"/>
    </ligand>
</feature>
<evidence type="ECO:0000256" key="14">
    <source>
        <dbReference type="ARBA" id="ARBA00022737"/>
    </source>
</evidence>
<comment type="cofactor">
    <cofactor evidence="2 21 24">
        <name>Zn(2+)</name>
        <dbReference type="ChEBI" id="CHEBI:29105"/>
    </cofactor>
</comment>
<dbReference type="EMBL" id="CAAHFH010000001">
    <property type="protein sequence ID" value="VGO20303.1"/>
    <property type="molecule type" value="Genomic_DNA"/>
</dbReference>
<dbReference type="Pfam" id="PF02574">
    <property type="entry name" value="S-methyl_trans"/>
    <property type="match status" value="1"/>
</dbReference>
<evidence type="ECO:0000256" key="2">
    <source>
        <dbReference type="ARBA" id="ARBA00001947"/>
    </source>
</evidence>
<dbReference type="PANTHER" id="PTHR45833:SF1">
    <property type="entry name" value="METHIONINE SYNTHASE"/>
    <property type="match status" value="1"/>
</dbReference>
<dbReference type="NCBIfam" id="TIGR02082">
    <property type="entry name" value="metH"/>
    <property type="match status" value="1"/>
</dbReference>
<keyword evidence="17 21" id="KW-0170">Cobalt</keyword>
<keyword evidence="10 21" id="KW-0846">Cobalamin</keyword>
<dbReference type="FunFam" id="3.40.50.280:FF:000001">
    <property type="entry name" value="Methionine synthase"/>
    <property type="match status" value="1"/>
</dbReference>
<dbReference type="InterPro" id="IPR050554">
    <property type="entry name" value="Met_Synthase/Corrinoid"/>
</dbReference>
<protein>
    <recommendedName>
        <fullName evidence="7 20">Methionine synthase</fullName>
        <ecNumber evidence="6 20">2.1.1.13</ecNumber>
    </recommendedName>
    <alternativeName>
        <fullName evidence="19 21">5-methyltetrahydrofolate--homocysteine methyltransferase</fullName>
    </alternativeName>
</protein>
<keyword evidence="12 21" id="KW-0949">S-adenosyl-L-methionine</keyword>
<dbReference type="FunFam" id="3.20.20.330:FF:000001">
    <property type="entry name" value="Methionine synthase"/>
    <property type="match status" value="1"/>
</dbReference>
<feature type="binding site" evidence="22 24">
    <location>
        <position position="320"/>
    </location>
    <ligand>
        <name>Zn(2+)</name>
        <dbReference type="ChEBI" id="CHEBI:29105"/>
    </ligand>
</feature>
<dbReference type="UniPathway" id="UPA00051">
    <property type="reaction ID" value="UER00081"/>
</dbReference>
<dbReference type="EC" id="2.1.1.13" evidence="6 20"/>
<dbReference type="InterPro" id="IPR003759">
    <property type="entry name" value="Cbl-bd_cap"/>
</dbReference>
<dbReference type="Gene3D" id="3.20.20.20">
    <property type="entry name" value="Dihydropteroate synthase-like"/>
    <property type="match status" value="1"/>
</dbReference>
<dbReference type="NCBIfam" id="NF007024">
    <property type="entry name" value="PRK09490.1"/>
    <property type="match status" value="1"/>
</dbReference>
<feature type="domain" description="B12-binding N-terminal" evidence="29">
    <location>
        <begin position="660"/>
        <end position="754"/>
    </location>
</feature>
<dbReference type="InterPro" id="IPR033706">
    <property type="entry name" value="Met_synthase_B12-bd"/>
</dbReference>
<proteinExistence type="inferred from homology"/>
<dbReference type="PROSITE" id="PS50972">
    <property type="entry name" value="PTERIN_BINDING"/>
    <property type="match status" value="1"/>
</dbReference>
<sequence>MSEKKQFGNYTSESGNRFAGLLSQQVLILDGAMGTMIQKHKLEEADFRGERFAAHPSDLKGNNDLLTLTKPKVIEDIHVAFLEAGADIIETNTFSCTTTSQADYGLESLVRELNIEGAKLARQALDRVLANDPARTLFVAGSIGPTNRTASISPDVNDPGYRAVTFDDLVASYSEQTEALIEGGVDVLLVETIFDTLNAKAALFAIEEVFEKTGQRLPVMVSVTITDKSGRTLSGQTPAAFWYSIEHAKPISVGINCALGAEDMRPYLEELGKVAPCYISIYANAGLPNAFGGYDDTPEDMGKIYDNFAQHGLANIWGGCCGTTPDHILAMAEVVKKHPPHVPPQPDAYPHFSGLEPLRITPEMNLVMVGERSNITGSPKFARLIREGDLEAALQIARHQVETGANMVDINMDEGLIDSEAMMVKFLNLVASEPDISKVPIMIDSSKWEVIEAGLKCVQGKAIVNSISMKEGEDAFREHARKIQRYGAGMVVMAFDEQGQADTTERRIEICTRAYNILVGELGIDPTDIIFDPNVFPIGTGMEEHRINAVSFFEATKVIRETLPGVSVSGGISNVSFSFRGNNRVREAIHAAFLYHGMEAGLNMGIVNPGMLEVYDEVPADLMKAVEDVVLNRTDDATECLIEFAERIKAEGGDAKKEAETKEWRNGSVEERLSHALVKGIVDHIDVDVEEARQKYARPLNVIEGPLMAGMGIVGDLFGSGKMFLPQVVKSARVMKKAVAYLLPFMDAEKGEGESSSAGKILMATVKGDVHDIGKNIVGVVLACNNYEVKDIGVMVPWQTILQEAKDWGADIIGLSGLITPSLDEMVHVAKEMEREGMKTPLLIGGATTSKKHTAVKIEPEYGSPAVHVLDASRAVGVVQSLLSHDVAYRRALKIEYNAIRETHIASQEAREFQTMEKARANDFATDWTSYAPPKPSFTGIQVVDQVCAEDLVPYIDWLPFFWTWELEGKLPGILEKPEAKAVYDDAQAMLKKIIDEKLFSFSGVHGFFPANRVGDDIEVYTDETRTEVKTVLHNLRQQMIKKDGTPNRSLADFIAPKDSGVADYIGGFAVTSGFGVGELAQQYREDHDDYNCILVQCLGDRLAEAFAEYLHKKTRDDWGFGKEEDLNFEEFIRENYRGIRPAPGYPGCPDHTEKRTLFQLLEATENTGIELTESMAMNPPSSVSGLYFSHPDSRYFPLGRINRDQVEDYAARKGWTVEEVERWLSPNLGYDA</sequence>
<dbReference type="Pfam" id="PF00809">
    <property type="entry name" value="Pterin_bind"/>
    <property type="match status" value="1"/>
</dbReference>
<comment type="function">
    <text evidence="18 21">Catalyzes the transfer of a methyl group from methyl-cobalamin to homocysteine, yielding enzyme-bound cob(I)alamin and methionine. Subsequently, remethylates the cofactor using methyltetrahydrofolate.</text>
</comment>
<dbReference type="PROSITE" id="PS51337">
    <property type="entry name" value="B12_BINDING_NTER"/>
    <property type="match status" value="1"/>
</dbReference>